<reference evidence="6 7" key="1">
    <citation type="submission" date="2018-09" db="EMBL/GenBank/DDBJ databases">
        <title>YIM PH21274 draft genome.</title>
        <authorList>
            <person name="Miao C."/>
        </authorList>
    </citation>
    <scope>NUCLEOTIDE SEQUENCE [LARGE SCALE GENOMIC DNA]</scope>
    <source>
        <strain evidence="6 7">YIM PH 21724</strain>
    </source>
</reference>
<gene>
    <name evidence="6" type="ORF">D5S18_14900</name>
</gene>
<evidence type="ECO:0000256" key="3">
    <source>
        <dbReference type="ARBA" id="ARBA00023024"/>
    </source>
</evidence>
<evidence type="ECO:0000313" key="7">
    <source>
        <dbReference type="Proteomes" id="UP000266677"/>
    </source>
</evidence>
<dbReference type="InterPro" id="IPR017853">
    <property type="entry name" value="GH"/>
</dbReference>
<dbReference type="PANTHER" id="PTHR11177">
    <property type="entry name" value="CHITINASE"/>
    <property type="match status" value="1"/>
</dbReference>
<keyword evidence="3" id="KW-0119">Carbohydrate metabolism</keyword>
<feature type="domain" description="GH18" evidence="5">
    <location>
        <begin position="78"/>
        <end position="491"/>
    </location>
</feature>
<keyword evidence="7" id="KW-1185">Reference proteome</keyword>
<feature type="compositionally biased region" description="Basic and acidic residues" evidence="4">
    <location>
        <begin position="27"/>
        <end position="42"/>
    </location>
</feature>
<feature type="region of interest" description="Disordered" evidence="4">
    <location>
        <begin position="1"/>
        <end position="48"/>
    </location>
</feature>
<accession>A0A3A4KL38</accession>
<evidence type="ECO:0000256" key="4">
    <source>
        <dbReference type="SAM" id="MobiDB-lite"/>
    </source>
</evidence>
<dbReference type="InterPro" id="IPR011583">
    <property type="entry name" value="Chitinase_II/V-like_cat"/>
</dbReference>
<dbReference type="Pfam" id="PF00704">
    <property type="entry name" value="Glyco_hydro_18"/>
    <property type="match status" value="1"/>
</dbReference>
<dbReference type="Gene3D" id="3.20.20.80">
    <property type="entry name" value="Glycosidases"/>
    <property type="match status" value="1"/>
</dbReference>
<name>A0A3A4KL38_9NOCA</name>
<comment type="catalytic activity">
    <reaction evidence="1">
        <text>Random endo-hydrolysis of N-acetyl-beta-D-glucosaminide (1-&gt;4)-beta-linkages in chitin and chitodextrins.</text>
        <dbReference type="EC" id="3.2.1.14"/>
    </reaction>
</comment>
<dbReference type="Proteomes" id="UP000266677">
    <property type="component" value="Unassembled WGS sequence"/>
</dbReference>
<dbReference type="PROSITE" id="PS51910">
    <property type="entry name" value="GH18_2"/>
    <property type="match status" value="1"/>
</dbReference>
<dbReference type="EMBL" id="QZFU01000019">
    <property type="protein sequence ID" value="RJO74746.1"/>
    <property type="molecule type" value="Genomic_DNA"/>
</dbReference>
<keyword evidence="3" id="KW-0146">Chitin degradation</keyword>
<dbReference type="InterPro" id="IPR050314">
    <property type="entry name" value="Glycosyl_Hydrlase_18"/>
</dbReference>
<sequence>MTQSAVTSSQNITRTKKSELVYDGDPGDEKFPKSKGGTEKTYKQNNYEPATETEKFSYTSARVAKRVYNKYSATSAGTQVFGYYPDWPQYDGRLDGDYENNHVGRGTDLMLLDAAAYDRLIIGFAGIVGDQGEKRDTIDRAATDFSRKTNEATFTDAWGDVAAYRNVGFDKWISNDYSQLFDQAHAQGMLGGLAKLQKQNPNLKLAFSLGGWTMSNAFHAVTAEEAKRKTLVDSIADLCKRFPMFTEVDIDWEYPGVAGNNNPFGPEDAKNFQALVRELKKKLPKVRVSIAAGASMAALQTSDIPGMIAAGVEGINLMTYDFFGTPWAKGLAHHTSLYPAIDDAVKYLLDHKVPSGQIFLGYAGYSRSARNAAIASWSPLKGTYDPGPDKTTTTGTYESGASEYYDILYNYLDLENKCGLNGFDIYTDEQADADYLYSAKSKLFLSIDTPRSVKAKGEYALKNKLGGLFTWTIDMDNGLLVNAAREGLGAEPQGSVKVDMTPFYFKGKTKG</sequence>
<dbReference type="RefSeq" id="WP_120041359.1">
    <property type="nucleotide sequence ID" value="NZ_QZFU01000019.1"/>
</dbReference>
<evidence type="ECO:0000256" key="2">
    <source>
        <dbReference type="ARBA" id="ARBA00012729"/>
    </source>
</evidence>
<dbReference type="AlphaFoldDB" id="A0A3A4KL38"/>
<comment type="caution">
    <text evidence="6">The sequence shown here is derived from an EMBL/GenBank/DDBJ whole genome shotgun (WGS) entry which is preliminary data.</text>
</comment>
<dbReference type="GO" id="GO:0008843">
    <property type="term" value="F:endochitinase activity"/>
    <property type="evidence" value="ECO:0007669"/>
    <property type="project" value="UniProtKB-EC"/>
</dbReference>
<dbReference type="PANTHER" id="PTHR11177:SF317">
    <property type="entry name" value="CHITINASE 12-RELATED"/>
    <property type="match status" value="1"/>
</dbReference>
<dbReference type="GO" id="GO:0008061">
    <property type="term" value="F:chitin binding"/>
    <property type="evidence" value="ECO:0007669"/>
    <property type="project" value="InterPro"/>
</dbReference>
<dbReference type="SUPFAM" id="SSF51445">
    <property type="entry name" value="(Trans)glycosidases"/>
    <property type="match status" value="1"/>
</dbReference>
<protein>
    <recommendedName>
        <fullName evidence="2">chitinase</fullName>
        <ecNumber evidence="2">3.2.1.14</ecNumber>
    </recommendedName>
</protein>
<feature type="compositionally biased region" description="Polar residues" evidence="4">
    <location>
        <begin position="1"/>
        <end position="13"/>
    </location>
</feature>
<dbReference type="GO" id="GO:0005975">
    <property type="term" value="P:carbohydrate metabolic process"/>
    <property type="evidence" value="ECO:0007669"/>
    <property type="project" value="InterPro"/>
</dbReference>
<dbReference type="GO" id="GO:0006032">
    <property type="term" value="P:chitin catabolic process"/>
    <property type="evidence" value="ECO:0007669"/>
    <property type="project" value="UniProtKB-KW"/>
</dbReference>
<dbReference type="GO" id="GO:0005576">
    <property type="term" value="C:extracellular region"/>
    <property type="evidence" value="ECO:0007669"/>
    <property type="project" value="TreeGrafter"/>
</dbReference>
<evidence type="ECO:0000259" key="5">
    <source>
        <dbReference type="PROSITE" id="PS51910"/>
    </source>
</evidence>
<dbReference type="EC" id="3.2.1.14" evidence="2"/>
<dbReference type="OrthoDB" id="9775889at2"/>
<dbReference type="Gene3D" id="3.10.50.10">
    <property type="match status" value="1"/>
</dbReference>
<evidence type="ECO:0000256" key="1">
    <source>
        <dbReference type="ARBA" id="ARBA00000822"/>
    </source>
</evidence>
<keyword evidence="3" id="KW-0624">Polysaccharide degradation</keyword>
<evidence type="ECO:0000313" key="6">
    <source>
        <dbReference type="EMBL" id="RJO74746.1"/>
    </source>
</evidence>
<dbReference type="SUPFAM" id="SSF54556">
    <property type="entry name" value="Chitinase insertion domain"/>
    <property type="match status" value="1"/>
</dbReference>
<dbReference type="SMART" id="SM00636">
    <property type="entry name" value="Glyco_18"/>
    <property type="match status" value="1"/>
</dbReference>
<dbReference type="InterPro" id="IPR001223">
    <property type="entry name" value="Glyco_hydro18_cat"/>
</dbReference>
<proteinExistence type="predicted"/>
<organism evidence="6 7">
    <name type="scientific">Nocardia panacis</name>
    <dbReference type="NCBI Taxonomy" id="2340916"/>
    <lineage>
        <taxon>Bacteria</taxon>
        <taxon>Bacillati</taxon>
        <taxon>Actinomycetota</taxon>
        <taxon>Actinomycetes</taxon>
        <taxon>Mycobacteriales</taxon>
        <taxon>Nocardiaceae</taxon>
        <taxon>Nocardia</taxon>
    </lineage>
</organism>
<dbReference type="InterPro" id="IPR029070">
    <property type="entry name" value="Chitinase_insertion_sf"/>
</dbReference>